<protein>
    <submittedName>
        <fullName evidence="2">Sporulation transcriptional regulator SpoIIID</fullName>
    </submittedName>
</protein>
<reference evidence="2" key="1">
    <citation type="submission" date="2020-10" db="EMBL/GenBank/DDBJ databases">
        <authorList>
            <person name="Gilroy R."/>
        </authorList>
    </citation>
    <scope>NUCLEOTIDE SEQUENCE</scope>
    <source>
        <strain evidence="2">ChiHcec3-11533</strain>
    </source>
</reference>
<dbReference type="Gene3D" id="1.10.10.60">
    <property type="entry name" value="Homeodomain-like"/>
    <property type="match status" value="1"/>
</dbReference>
<dbReference type="InterPro" id="IPR014208">
    <property type="entry name" value="Spore_III_D"/>
</dbReference>
<feature type="region of interest" description="Disordered" evidence="1">
    <location>
        <begin position="75"/>
        <end position="99"/>
    </location>
</feature>
<dbReference type="AlphaFoldDB" id="A0A9D1ICG0"/>
<proteinExistence type="predicted"/>
<evidence type="ECO:0000313" key="3">
    <source>
        <dbReference type="Proteomes" id="UP000824072"/>
    </source>
</evidence>
<name>A0A9D1ICG0_9FIRM</name>
<gene>
    <name evidence="2" type="ORF">IAB02_07770</name>
</gene>
<evidence type="ECO:0000313" key="2">
    <source>
        <dbReference type="EMBL" id="HIU34443.1"/>
    </source>
</evidence>
<dbReference type="Proteomes" id="UP000824072">
    <property type="component" value="Unassembled WGS sequence"/>
</dbReference>
<organism evidence="2 3">
    <name type="scientific">Candidatus Pullichristensenella excrementigallinarum</name>
    <dbReference type="NCBI Taxonomy" id="2840907"/>
    <lineage>
        <taxon>Bacteria</taxon>
        <taxon>Bacillati</taxon>
        <taxon>Bacillota</taxon>
        <taxon>Clostridia</taxon>
        <taxon>Candidatus Pullichristensenella</taxon>
    </lineage>
</organism>
<accession>A0A9D1ICG0</accession>
<dbReference type="Pfam" id="PF12116">
    <property type="entry name" value="SpoIIID"/>
    <property type="match status" value="1"/>
</dbReference>
<dbReference type="EMBL" id="DVMU01000178">
    <property type="protein sequence ID" value="HIU34443.1"/>
    <property type="molecule type" value="Genomic_DNA"/>
</dbReference>
<comment type="caution">
    <text evidence="2">The sequence shown here is derived from an EMBL/GenBank/DDBJ whole genome shotgun (WGS) entry which is preliminary data.</text>
</comment>
<reference evidence="2" key="2">
    <citation type="journal article" date="2021" name="PeerJ">
        <title>Extensive microbial diversity within the chicken gut microbiome revealed by metagenomics and culture.</title>
        <authorList>
            <person name="Gilroy R."/>
            <person name="Ravi A."/>
            <person name="Getino M."/>
            <person name="Pursley I."/>
            <person name="Horton D.L."/>
            <person name="Alikhan N.F."/>
            <person name="Baker D."/>
            <person name="Gharbi K."/>
            <person name="Hall N."/>
            <person name="Watson M."/>
            <person name="Adriaenssens E.M."/>
            <person name="Foster-Nyarko E."/>
            <person name="Jarju S."/>
            <person name="Secka A."/>
            <person name="Antonio M."/>
            <person name="Oren A."/>
            <person name="Chaudhuri R.R."/>
            <person name="La Ragione R."/>
            <person name="Hildebrand F."/>
            <person name="Pallen M.J."/>
        </authorList>
    </citation>
    <scope>NUCLEOTIDE SEQUENCE</scope>
    <source>
        <strain evidence="2">ChiHcec3-11533</strain>
    </source>
</reference>
<evidence type="ECO:0000256" key="1">
    <source>
        <dbReference type="SAM" id="MobiDB-lite"/>
    </source>
</evidence>
<sequence>MEGMRVKREIYLRVTEAARHILKTGETVRQCAKRFGVSKTTIHKDMRDRLREIDPALFADVSEVLEKNRRERHLRGGMATREKYLQLRAQPEASKRREG</sequence>